<keyword evidence="8 9" id="KW-0998">Cell outer membrane</keyword>
<keyword evidence="5 12" id="KW-0732">Signal</keyword>
<evidence type="ECO:0000313" key="16">
    <source>
        <dbReference type="Proteomes" id="UP000236327"/>
    </source>
</evidence>
<feature type="domain" description="TonB-dependent receptor-like beta-barrel" evidence="13">
    <location>
        <begin position="462"/>
        <end position="992"/>
    </location>
</feature>
<evidence type="ECO:0000259" key="13">
    <source>
        <dbReference type="Pfam" id="PF00593"/>
    </source>
</evidence>
<dbReference type="OrthoDB" id="7051241at2"/>
<evidence type="ECO:0000256" key="6">
    <source>
        <dbReference type="ARBA" id="ARBA00023077"/>
    </source>
</evidence>
<keyword evidence="2 9" id="KW-0813">Transport</keyword>
<evidence type="ECO:0000256" key="12">
    <source>
        <dbReference type="SAM" id="SignalP"/>
    </source>
</evidence>
<reference evidence="15 16" key="1">
    <citation type="submission" date="2016-05" db="EMBL/GenBank/DDBJ databases">
        <title>Complete genome sequence of Novosphingobium guangzhouense SA925(T).</title>
        <authorList>
            <person name="Sha S."/>
        </authorList>
    </citation>
    <scope>NUCLEOTIDE SEQUENCE [LARGE SCALE GENOMIC DNA]</scope>
    <source>
        <strain evidence="15 16">SA925</strain>
    </source>
</reference>
<dbReference type="InterPro" id="IPR037066">
    <property type="entry name" value="Plug_dom_sf"/>
</dbReference>
<accession>A0A2K2FWM9</accession>
<dbReference type="PANTHER" id="PTHR47234">
    <property type="match status" value="1"/>
</dbReference>
<gene>
    <name evidence="15" type="ORF">A8V01_24510</name>
</gene>
<keyword evidence="4 9" id="KW-0812">Transmembrane</keyword>
<dbReference type="InterPro" id="IPR012910">
    <property type="entry name" value="Plug_dom"/>
</dbReference>
<evidence type="ECO:0000256" key="11">
    <source>
        <dbReference type="RuleBase" id="RU003357"/>
    </source>
</evidence>
<evidence type="ECO:0000256" key="10">
    <source>
        <dbReference type="PROSITE-ProRule" id="PRU10143"/>
    </source>
</evidence>
<dbReference type="InterPro" id="IPR010916">
    <property type="entry name" value="TonB_box_CS"/>
</dbReference>
<keyword evidence="6 10" id="KW-0798">TonB box</keyword>
<dbReference type="PROSITE" id="PS52016">
    <property type="entry name" value="TONB_DEPENDENT_REC_3"/>
    <property type="match status" value="1"/>
</dbReference>
<keyword evidence="16" id="KW-1185">Reference proteome</keyword>
<dbReference type="EMBL" id="LYMM01000056">
    <property type="protein sequence ID" value="PNU03168.1"/>
    <property type="molecule type" value="Genomic_DNA"/>
</dbReference>
<feature type="chain" id="PRO_5014342959" evidence="12">
    <location>
        <begin position="29"/>
        <end position="1032"/>
    </location>
</feature>
<feature type="short sequence motif" description="TonB box" evidence="10">
    <location>
        <begin position="41"/>
        <end position="47"/>
    </location>
</feature>
<dbReference type="SUPFAM" id="SSF56935">
    <property type="entry name" value="Porins"/>
    <property type="match status" value="1"/>
</dbReference>
<name>A0A2K2FWM9_9SPHN</name>
<keyword evidence="15" id="KW-0675">Receptor</keyword>
<dbReference type="InterPro" id="IPR039426">
    <property type="entry name" value="TonB-dep_rcpt-like"/>
</dbReference>
<dbReference type="Gene3D" id="2.40.170.20">
    <property type="entry name" value="TonB-dependent receptor, beta-barrel domain"/>
    <property type="match status" value="1"/>
</dbReference>
<evidence type="ECO:0000256" key="1">
    <source>
        <dbReference type="ARBA" id="ARBA00004571"/>
    </source>
</evidence>
<evidence type="ECO:0000256" key="2">
    <source>
        <dbReference type="ARBA" id="ARBA00022448"/>
    </source>
</evidence>
<evidence type="ECO:0000256" key="7">
    <source>
        <dbReference type="ARBA" id="ARBA00023136"/>
    </source>
</evidence>
<feature type="domain" description="TonB-dependent receptor plug" evidence="14">
    <location>
        <begin position="55"/>
        <end position="172"/>
    </location>
</feature>
<proteinExistence type="inferred from homology"/>
<keyword evidence="3 9" id="KW-1134">Transmembrane beta strand</keyword>
<evidence type="ECO:0000256" key="4">
    <source>
        <dbReference type="ARBA" id="ARBA00022692"/>
    </source>
</evidence>
<dbReference type="Gene3D" id="2.170.130.10">
    <property type="entry name" value="TonB-dependent receptor, plug domain"/>
    <property type="match status" value="1"/>
</dbReference>
<sequence>MKTPPKKAALRSATCLTAFVMMCGVAHAQDTSATDTSDENTIVVTGSITRNPAAATASPVVSVTADDLTKRGITTVSDALQSLTANNAGTIPASWSANGFTTGATAPSLRGFNNAYTLTLFDGMRTAYYPLADDTQRNIVDINSIPSSSVQSIDTLLDGASATYGSDAIAGVVNVITKRQVQGLHLDASMGISQRGDGAEQRINATYGYGDLNEQGFNIYASAEYQHNDATYLRNRKGPWGTADQSSICGTAEQGCLNNSIRNGIQADGSYNGFQSTTVNFGQATQTTIDENGNYVPVYGSITDDEGNTRSALLYSGSYQLLNAAAGCGNLTAATLTPEQQAVGQNKYDGGPTVNNAPSVVCQQDLVHDYSMYTAETTRKGASLRGTVKVGDNAEAFIAFNYYNVKTANQNNNSSWAGQTAAGGDVVAVTNVFLPVYVCPTGTASVVGGNLLATGCNASNGTLNPNNPYAAQGQLARLSGMPDQPRRTFTDAKTYRVAAGINGSFGDGWDYSVGATASEVTLDVKNTGYIYLQGLADAIAQGTYNFVDPSANSEEARQQVFPDQNKRATSKLAQVVGTLSKDVFELPGGMVNVAVAGQYRYESIDNPSSNAPNNENPYARYYGINAVGVEGHRNIWSASYEIAVPIVDQFRVKFDGSYDHYSTGQKNFSPKFEAEFRPVDQLKLRGTFSKGFRAPNLNESFQLPATGYQNSQIVCSDELYAAFCAAHKSNPAYYAGTYSPGSTNSGNPDLKAEKSTSYTLGAVLQPTRNLTFTLDYWHTKIKNLITSVSIGDAIAQYYANDGVVNLPGVTVIPGQADPQNPDALPLLGQVVSSFKNDNAMLGSGIDFSADARVYLTDKLTLQSKANASYLIRLQQENSDGSVWRYDGSLGGCNLTSCSGAPRFRLTWQNTLDFNNKGSLTLTANYTSGYSSTSADAGGVYKDCQASGTAGQLLTYDNGDPVQCHAKATFDLDAHGEVKVAEQFRLYFDVLNVLDGKPKYDPNAGYGLYQFNPAWQDRLFMGRYLRVGAKVDF</sequence>
<evidence type="ECO:0000259" key="14">
    <source>
        <dbReference type="Pfam" id="PF07715"/>
    </source>
</evidence>
<dbReference type="Proteomes" id="UP000236327">
    <property type="component" value="Unassembled WGS sequence"/>
</dbReference>
<dbReference type="PROSITE" id="PS00430">
    <property type="entry name" value="TONB_DEPENDENT_REC_1"/>
    <property type="match status" value="1"/>
</dbReference>
<dbReference type="AlphaFoldDB" id="A0A2K2FWM9"/>
<evidence type="ECO:0000256" key="3">
    <source>
        <dbReference type="ARBA" id="ARBA00022452"/>
    </source>
</evidence>
<dbReference type="PANTHER" id="PTHR47234:SF1">
    <property type="entry name" value="TONB-DEPENDENT RECEPTOR"/>
    <property type="match status" value="1"/>
</dbReference>
<dbReference type="InterPro" id="IPR036942">
    <property type="entry name" value="Beta-barrel_TonB_sf"/>
</dbReference>
<dbReference type="Pfam" id="PF07715">
    <property type="entry name" value="Plug"/>
    <property type="match status" value="1"/>
</dbReference>
<protein>
    <submittedName>
        <fullName evidence="15">TonB-dependent receptor</fullName>
    </submittedName>
</protein>
<evidence type="ECO:0000256" key="5">
    <source>
        <dbReference type="ARBA" id="ARBA00022729"/>
    </source>
</evidence>
<comment type="subcellular location">
    <subcellularLocation>
        <location evidence="1 9">Cell outer membrane</location>
        <topology evidence="1 9">Multi-pass membrane protein</topology>
    </subcellularLocation>
</comment>
<feature type="signal peptide" evidence="12">
    <location>
        <begin position="1"/>
        <end position="28"/>
    </location>
</feature>
<organism evidence="15 16">
    <name type="scientific">Novosphingobium guangzhouense</name>
    <dbReference type="NCBI Taxonomy" id="1850347"/>
    <lineage>
        <taxon>Bacteria</taxon>
        <taxon>Pseudomonadati</taxon>
        <taxon>Pseudomonadota</taxon>
        <taxon>Alphaproteobacteria</taxon>
        <taxon>Sphingomonadales</taxon>
        <taxon>Sphingomonadaceae</taxon>
        <taxon>Novosphingobium</taxon>
    </lineage>
</organism>
<keyword evidence="7 9" id="KW-0472">Membrane</keyword>
<dbReference type="Pfam" id="PF00593">
    <property type="entry name" value="TonB_dep_Rec_b-barrel"/>
    <property type="match status" value="1"/>
</dbReference>
<dbReference type="InterPro" id="IPR000531">
    <property type="entry name" value="Beta-barrel_TonB"/>
</dbReference>
<dbReference type="GO" id="GO:0009279">
    <property type="term" value="C:cell outer membrane"/>
    <property type="evidence" value="ECO:0007669"/>
    <property type="project" value="UniProtKB-SubCell"/>
</dbReference>
<evidence type="ECO:0000256" key="8">
    <source>
        <dbReference type="ARBA" id="ARBA00023237"/>
    </source>
</evidence>
<evidence type="ECO:0000313" key="15">
    <source>
        <dbReference type="EMBL" id="PNU03168.1"/>
    </source>
</evidence>
<evidence type="ECO:0000256" key="9">
    <source>
        <dbReference type="PROSITE-ProRule" id="PRU01360"/>
    </source>
</evidence>
<comment type="similarity">
    <text evidence="9 11">Belongs to the TonB-dependent receptor family.</text>
</comment>
<comment type="caution">
    <text evidence="15">The sequence shown here is derived from an EMBL/GenBank/DDBJ whole genome shotgun (WGS) entry which is preliminary data.</text>
</comment>
<dbReference type="RefSeq" id="WP_103098027.1">
    <property type="nucleotide sequence ID" value="NZ_LYMM01000056.1"/>
</dbReference>